<accession>A0A5B6WRA8</accession>
<evidence type="ECO:0000313" key="2">
    <source>
        <dbReference type="EMBL" id="KAA3483372.1"/>
    </source>
</evidence>
<dbReference type="OrthoDB" id="1749346at2759"/>
<comment type="caution">
    <text evidence="2">The sequence shown here is derived from an EMBL/GenBank/DDBJ whole genome shotgun (WGS) entry which is preliminary data.</text>
</comment>
<sequence>MTMAAQKGWKIHHLDVKSAFQNGIVKEEGFVADGEEYMYERVDKHPTRLRFERSVSEPTLYIKKEGNETLLIVSLYVDDLLVTSSGGRLLNEFK</sequence>
<keyword evidence="3" id="KW-1185">Reference proteome</keyword>
<evidence type="ECO:0000313" key="3">
    <source>
        <dbReference type="Proteomes" id="UP000325315"/>
    </source>
</evidence>
<proteinExistence type="predicted"/>
<reference evidence="3" key="1">
    <citation type="journal article" date="2019" name="Plant Biotechnol. J.">
        <title>Genome sequencing of the Australian wild diploid species Gossypium australe highlights disease resistance and delayed gland morphogenesis.</title>
        <authorList>
            <person name="Cai Y."/>
            <person name="Cai X."/>
            <person name="Wang Q."/>
            <person name="Wang P."/>
            <person name="Zhang Y."/>
            <person name="Cai C."/>
            <person name="Xu Y."/>
            <person name="Wang K."/>
            <person name="Zhou Z."/>
            <person name="Wang C."/>
            <person name="Geng S."/>
            <person name="Li B."/>
            <person name="Dong Q."/>
            <person name="Hou Y."/>
            <person name="Wang H."/>
            <person name="Ai P."/>
            <person name="Liu Z."/>
            <person name="Yi F."/>
            <person name="Sun M."/>
            <person name="An G."/>
            <person name="Cheng J."/>
            <person name="Zhang Y."/>
            <person name="Shi Q."/>
            <person name="Xie Y."/>
            <person name="Shi X."/>
            <person name="Chang Y."/>
            <person name="Huang F."/>
            <person name="Chen Y."/>
            <person name="Hong S."/>
            <person name="Mi L."/>
            <person name="Sun Q."/>
            <person name="Zhang L."/>
            <person name="Zhou B."/>
            <person name="Peng R."/>
            <person name="Zhang X."/>
            <person name="Liu F."/>
        </authorList>
    </citation>
    <scope>NUCLEOTIDE SEQUENCE [LARGE SCALE GENOMIC DNA]</scope>
    <source>
        <strain evidence="3">cv. PA1801</strain>
    </source>
</reference>
<dbReference type="AlphaFoldDB" id="A0A5B6WRA8"/>
<gene>
    <name evidence="2" type="ORF">EPI10_005553</name>
</gene>
<feature type="domain" description="Reverse transcriptase Ty1/copia-type" evidence="1">
    <location>
        <begin position="39"/>
        <end position="94"/>
    </location>
</feature>
<dbReference type="Proteomes" id="UP000325315">
    <property type="component" value="Unassembled WGS sequence"/>
</dbReference>
<dbReference type="InterPro" id="IPR013103">
    <property type="entry name" value="RVT_2"/>
</dbReference>
<evidence type="ECO:0000259" key="1">
    <source>
        <dbReference type="Pfam" id="PF07727"/>
    </source>
</evidence>
<organism evidence="2 3">
    <name type="scientific">Gossypium australe</name>
    <dbReference type="NCBI Taxonomy" id="47621"/>
    <lineage>
        <taxon>Eukaryota</taxon>
        <taxon>Viridiplantae</taxon>
        <taxon>Streptophyta</taxon>
        <taxon>Embryophyta</taxon>
        <taxon>Tracheophyta</taxon>
        <taxon>Spermatophyta</taxon>
        <taxon>Magnoliopsida</taxon>
        <taxon>eudicotyledons</taxon>
        <taxon>Gunneridae</taxon>
        <taxon>Pentapetalae</taxon>
        <taxon>rosids</taxon>
        <taxon>malvids</taxon>
        <taxon>Malvales</taxon>
        <taxon>Malvaceae</taxon>
        <taxon>Malvoideae</taxon>
        <taxon>Gossypium</taxon>
    </lineage>
</organism>
<name>A0A5B6WRA8_9ROSI</name>
<dbReference type="Pfam" id="PF07727">
    <property type="entry name" value="RVT_2"/>
    <property type="match status" value="1"/>
</dbReference>
<dbReference type="EMBL" id="SMMG02000002">
    <property type="protein sequence ID" value="KAA3483372.1"/>
    <property type="molecule type" value="Genomic_DNA"/>
</dbReference>
<protein>
    <submittedName>
        <fullName evidence="2">Laccase-2-like</fullName>
    </submittedName>
</protein>